<dbReference type="RefSeq" id="XP_067513184.1">
    <property type="nucleotide sequence ID" value="XM_067657083.1"/>
</dbReference>
<dbReference type="Proteomes" id="UP000009138">
    <property type="component" value="Unassembled WGS sequence"/>
</dbReference>
<dbReference type="AlphaFoldDB" id="I1BNK8"/>
<accession>I1BNK8</accession>
<organism evidence="1 2">
    <name type="scientific">Rhizopus delemar (strain RA 99-880 / ATCC MYA-4621 / FGSC 9543 / NRRL 43880)</name>
    <name type="common">Mucormycosis agent</name>
    <name type="synonym">Rhizopus arrhizus var. delemar</name>
    <dbReference type="NCBI Taxonomy" id="246409"/>
    <lineage>
        <taxon>Eukaryota</taxon>
        <taxon>Fungi</taxon>
        <taxon>Fungi incertae sedis</taxon>
        <taxon>Mucoromycota</taxon>
        <taxon>Mucoromycotina</taxon>
        <taxon>Mucoromycetes</taxon>
        <taxon>Mucorales</taxon>
        <taxon>Mucorineae</taxon>
        <taxon>Rhizopodaceae</taxon>
        <taxon>Rhizopus</taxon>
    </lineage>
</organism>
<evidence type="ECO:0000313" key="2">
    <source>
        <dbReference type="Proteomes" id="UP000009138"/>
    </source>
</evidence>
<dbReference type="VEuPathDB" id="FungiDB:RO3G_02492"/>
<gene>
    <name evidence="1" type="ORF">RO3G_02492</name>
</gene>
<dbReference type="EMBL" id="CH476733">
    <property type="protein sequence ID" value="EIE77788.1"/>
    <property type="molecule type" value="Genomic_DNA"/>
</dbReference>
<dbReference type="GeneID" id="93609464"/>
<protein>
    <submittedName>
        <fullName evidence="1">Uncharacterized protein</fullName>
    </submittedName>
</protein>
<dbReference type="InParanoid" id="I1BNK8"/>
<sequence length="64" mass="7205">MTVSTVVTNGFFGSVDGRLHTAFLGYHIHNPPKLIAKNFKASLTNMIFVSTQQNDHILKNRMMN</sequence>
<proteinExistence type="predicted"/>
<name>I1BNK8_RHIO9</name>
<evidence type="ECO:0000313" key="1">
    <source>
        <dbReference type="EMBL" id="EIE77788.1"/>
    </source>
</evidence>
<reference evidence="1 2" key="1">
    <citation type="journal article" date="2009" name="PLoS Genet.">
        <title>Genomic analysis of the basal lineage fungus Rhizopus oryzae reveals a whole-genome duplication.</title>
        <authorList>
            <person name="Ma L.-J."/>
            <person name="Ibrahim A.S."/>
            <person name="Skory C."/>
            <person name="Grabherr M.G."/>
            <person name="Burger G."/>
            <person name="Butler M."/>
            <person name="Elias M."/>
            <person name="Idnurm A."/>
            <person name="Lang B.F."/>
            <person name="Sone T."/>
            <person name="Abe A."/>
            <person name="Calvo S.E."/>
            <person name="Corrochano L.M."/>
            <person name="Engels R."/>
            <person name="Fu J."/>
            <person name="Hansberg W."/>
            <person name="Kim J.-M."/>
            <person name="Kodira C.D."/>
            <person name="Koehrsen M.J."/>
            <person name="Liu B."/>
            <person name="Miranda-Saavedra D."/>
            <person name="O'Leary S."/>
            <person name="Ortiz-Castellanos L."/>
            <person name="Poulter R."/>
            <person name="Rodriguez-Romero J."/>
            <person name="Ruiz-Herrera J."/>
            <person name="Shen Y.-Q."/>
            <person name="Zeng Q."/>
            <person name="Galagan J."/>
            <person name="Birren B.W."/>
            <person name="Cuomo C.A."/>
            <person name="Wickes B.L."/>
        </authorList>
    </citation>
    <scope>NUCLEOTIDE SEQUENCE [LARGE SCALE GENOMIC DNA]</scope>
    <source>
        <strain evidence="2">RA 99-880 / ATCC MYA-4621 / FGSC 9543 / NRRL 43880</strain>
    </source>
</reference>
<keyword evidence="2" id="KW-1185">Reference proteome</keyword>